<evidence type="ECO:0000256" key="2">
    <source>
        <dbReference type="ARBA" id="ARBA00022801"/>
    </source>
</evidence>
<sequence length="764" mass="82304">MDNKAGRGTWICSHCDPQAGDGLDLVCRVTNKSAKEAAELIAPLVGLSAGSLDPAERERIYQQQQAKAGAERKRAEQQRQKAILRAGAIMADCDQGNTSYLASKGLGALLGAVNRILIREGGESFPPASLVVPLFNEMGELMNVQLIRDDGTKRYLAGGQKAAAFHRIEGGELVAVVEGYATGLSVHLASGATVYCAMDCGNLQAVAAIVRRHHPDAQILLCGDNDAHTQGNPGKTKAEQAATAVGGLVALPPAAGDWNDYHQAHGLTSTKGAIMSASSTPTTPHPSCELGIQNVSTLSEVIPLQRGHESSAPMIDKMSASQRAALLIDRLGEVAINIESERVYRYSGSLWEPLTDTELRRQMAVLFTEQGAPFSEKGIAAAVATMKLIIPVMGQPSQDLIGFANGVYDMATRGFRQHSPTDGLLNHNGIHYGAPQQGECVERDAPSFMRWLGHATGQDVAKMERIKAALFMVLANRFDWQLFLEVTGEGGSGKSVFANIAALLAGGPRNTGSGNMAALDHARGRAQFVDKRLILLPDQPKYIGDGSGIKAITGGDMVEIDGKYEKQFAAVLRAVVLATNNEPMVITERNGGVSRRRVIFTFDRVVAEADKDPAIGDKIAAELPVVIRHLLAIFADPEQARLRLLEQRNSEDALNIKRATDPVIDLCAMLTFLDKPEGLFMGGNPSVKHEPRRYLYHLYLAYLDYHGLGRPLSVQKFSQAVKSATKEFGREYKTRKVKGYAQTNAAPTDAAEVFMPQAAHVDEG</sequence>
<accession>A0AAX1PHS1</accession>
<dbReference type="GO" id="GO:0005524">
    <property type="term" value="F:ATP binding"/>
    <property type="evidence" value="ECO:0007669"/>
    <property type="project" value="UniProtKB-KW"/>
</dbReference>
<dbReference type="SUPFAM" id="SSF52540">
    <property type="entry name" value="P-loop containing nucleoside triphosphate hydrolases"/>
    <property type="match status" value="1"/>
</dbReference>
<dbReference type="InterPro" id="IPR036390">
    <property type="entry name" value="WH_DNA-bd_sf"/>
</dbReference>
<dbReference type="Gene3D" id="1.10.10.10">
    <property type="entry name" value="Winged helix-like DNA-binding domain superfamily/Winged helix DNA-binding domain"/>
    <property type="match status" value="1"/>
</dbReference>
<dbReference type="AlphaFoldDB" id="A0AAX1PHS1"/>
<dbReference type="Gene3D" id="3.40.1360.10">
    <property type="match status" value="1"/>
</dbReference>
<dbReference type="Pfam" id="PF13362">
    <property type="entry name" value="Toprim_3"/>
    <property type="match status" value="1"/>
</dbReference>
<dbReference type="RefSeq" id="WP_420920743.1">
    <property type="nucleotide sequence ID" value="NZ_CAWNWF010000012.1"/>
</dbReference>
<dbReference type="InterPro" id="IPR014015">
    <property type="entry name" value="Helicase_SF3_DNA-vir"/>
</dbReference>
<evidence type="ECO:0000256" key="3">
    <source>
        <dbReference type="ARBA" id="ARBA00022806"/>
    </source>
</evidence>
<dbReference type="Gene3D" id="3.40.50.300">
    <property type="entry name" value="P-loop containing nucleotide triphosphate hydrolases"/>
    <property type="match status" value="1"/>
</dbReference>
<name>A0AAX1PHS1_AERSA</name>
<reference evidence="6 7" key="1">
    <citation type="submission" date="2018-06" db="EMBL/GenBank/DDBJ databases">
        <title>Freshwater and sediment microbial communities from various areas in North America, analyzing microbe dynamics in response to fracking.</title>
        <authorList>
            <person name="Lamendella R."/>
        </authorList>
    </citation>
    <scope>NUCLEOTIDE SEQUENCE [LARGE SCALE GENOMIC DNA]</scope>
    <source>
        <strain evidence="6 7">17</strain>
    </source>
</reference>
<evidence type="ECO:0000256" key="4">
    <source>
        <dbReference type="ARBA" id="ARBA00022840"/>
    </source>
</evidence>
<keyword evidence="4" id="KW-0067">ATP-binding</keyword>
<dbReference type="Pfam" id="PF08706">
    <property type="entry name" value="D5_N"/>
    <property type="match status" value="1"/>
</dbReference>
<dbReference type="InterPro" id="IPR027417">
    <property type="entry name" value="P-loop_NTPase"/>
</dbReference>
<dbReference type="InterPro" id="IPR045455">
    <property type="entry name" value="NrS-1_pol-like_helicase"/>
</dbReference>
<dbReference type="Pfam" id="PF03288">
    <property type="entry name" value="Pox_D5"/>
    <property type="match status" value="1"/>
</dbReference>
<feature type="domain" description="SF3 helicase" evidence="5">
    <location>
        <begin position="461"/>
        <end position="615"/>
    </location>
</feature>
<evidence type="ECO:0000256" key="1">
    <source>
        <dbReference type="ARBA" id="ARBA00022741"/>
    </source>
</evidence>
<dbReference type="InterPro" id="IPR014818">
    <property type="entry name" value="Phage/plasmid_primase_P4_C"/>
</dbReference>
<evidence type="ECO:0000313" key="6">
    <source>
        <dbReference type="EMBL" id="RAJ02728.1"/>
    </source>
</evidence>
<dbReference type="InterPro" id="IPR051620">
    <property type="entry name" value="ORF904-like_C"/>
</dbReference>
<dbReference type="Proteomes" id="UP000249422">
    <property type="component" value="Unassembled WGS sequence"/>
</dbReference>
<dbReference type="Pfam" id="PF19263">
    <property type="entry name" value="DUF5906"/>
    <property type="match status" value="1"/>
</dbReference>
<dbReference type="SUPFAM" id="SSF46785">
    <property type="entry name" value="Winged helix' DNA-binding domain"/>
    <property type="match status" value="1"/>
</dbReference>
<proteinExistence type="predicted"/>
<gene>
    <name evidence="6" type="ORF">DEU50_11263</name>
</gene>
<dbReference type="InterPro" id="IPR034154">
    <property type="entry name" value="TOPRIM_DnaG/twinkle"/>
</dbReference>
<dbReference type="InterPro" id="IPR006171">
    <property type="entry name" value="TOPRIM_dom"/>
</dbReference>
<dbReference type="InterPro" id="IPR004968">
    <property type="entry name" value="DNA_primase/NTPase_C"/>
</dbReference>
<keyword evidence="1" id="KW-0547">Nucleotide-binding</keyword>
<evidence type="ECO:0000259" key="5">
    <source>
        <dbReference type="PROSITE" id="PS51206"/>
    </source>
</evidence>
<protein>
    <submittedName>
        <fullName evidence="6">Plasmid and phage DNA primase</fullName>
    </submittedName>
</protein>
<keyword evidence="2" id="KW-0378">Hydrolase</keyword>
<dbReference type="PROSITE" id="PS51206">
    <property type="entry name" value="SF3_HELICASE_1"/>
    <property type="match status" value="1"/>
</dbReference>
<dbReference type="EMBL" id="QLLM01000012">
    <property type="protein sequence ID" value="RAJ02728.1"/>
    <property type="molecule type" value="Genomic_DNA"/>
</dbReference>
<dbReference type="SMART" id="SM00885">
    <property type="entry name" value="D5_N"/>
    <property type="match status" value="1"/>
</dbReference>
<keyword evidence="3" id="KW-0347">Helicase</keyword>
<dbReference type="GO" id="GO:0004386">
    <property type="term" value="F:helicase activity"/>
    <property type="evidence" value="ECO:0007669"/>
    <property type="project" value="UniProtKB-KW"/>
</dbReference>
<comment type="caution">
    <text evidence="6">The sequence shown here is derived from an EMBL/GenBank/DDBJ whole genome shotgun (WGS) entry which is preliminary data.</text>
</comment>
<dbReference type="GO" id="GO:0016787">
    <property type="term" value="F:hydrolase activity"/>
    <property type="evidence" value="ECO:0007669"/>
    <property type="project" value="UniProtKB-KW"/>
</dbReference>
<evidence type="ECO:0000313" key="7">
    <source>
        <dbReference type="Proteomes" id="UP000249422"/>
    </source>
</evidence>
<dbReference type="CDD" id="cd01029">
    <property type="entry name" value="TOPRIM_primases"/>
    <property type="match status" value="1"/>
</dbReference>
<dbReference type="InterPro" id="IPR036388">
    <property type="entry name" value="WH-like_DNA-bd_sf"/>
</dbReference>
<organism evidence="6 7">
    <name type="scientific">Aeromonas salmonicida</name>
    <dbReference type="NCBI Taxonomy" id="645"/>
    <lineage>
        <taxon>Bacteria</taxon>
        <taxon>Pseudomonadati</taxon>
        <taxon>Pseudomonadota</taxon>
        <taxon>Gammaproteobacteria</taxon>
        <taxon>Aeromonadales</taxon>
        <taxon>Aeromonadaceae</taxon>
        <taxon>Aeromonas</taxon>
    </lineage>
</organism>
<dbReference type="PANTHER" id="PTHR35372:SF2">
    <property type="entry name" value="SF3 HELICASE DOMAIN-CONTAINING PROTEIN"/>
    <property type="match status" value="1"/>
</dbReference>
<dbReference type="PANTHER" id="PTHR35372">
    <property type="entry name" value="ATP BINDING PROTEIN-RELATED"/>
    <property type="match status" value="1"/>
</dbReference>